<evidence type="ECO:0000259" key="14">
    <source>
        <dbReference type="Pfam" id="PF07715"/>
    </source>
</evidence>
<dbReference type="Gene3D" id="2.40.170.20">
    <property type="entry name" value="TonB-dependent receptor, beta-barrel domain"/>
    <property type="match status" value="1"/>
</dbReference>
<evidence type="ECO:0000313" key="15">
    <source>
        <dbReference type="EMBL" id="MFG6447599.1"/>
    </source>
</evidence>
<dbReference type="Pfam" id="PF00593">
    <property type="entry name" value="TonB_dep_Rec_b-barrel"/>
    <property type="match status" value="1"/>
</dbReference>
<comment type="caution">
    <text evidence="15">The sequence shown here is derived from an EMBL/GenBank/DDBJ whole genome shotgun (WGS) entry which is preliminary data.</text>
</comment>
<dbReference type="PANTHER" id="PTHR47234:SF2">
    <property type="entry name" value="TONB-DEPENDENT RECEPTOR"/>
    <property type="match status" value="1"/>
</dbReference>
<sequence length="939" mass="100385">MLKKHPISTAAALLALSCLSLPALAQQQLERVEVTGSSIKRIASEGALPVITLDRKAIEQSGATTVTDLIQQLPSMQGFTTASDSINGGGGGVTNASLRNLGAKYTLVLLNGRRVAPYNSGSTVNLEQLPLSVIERVEILADGASALYGADAVAGVVNFITKTVGAPGAIELKFGNPEHGGGKEVEFSLSKGFGDLERNGYAMLVGASVLQRDRILASQRDFSKTGVFPFSHKGKDYLFFQSSINGNPPNVEVMDKDFNTLALYNPVLMAQGNCGSDPSTFKRGDLCRFDYASTVEMQPASQNRNLFLSGAAKLGQNWKLSGEFLYSNTSMLGRFAPPAQPLDMKIGGTLYNRYVAPNLAALEVNPADVANVSYYMRVRDGGLRSDDNMSRGVHAVASLDGTIGAFDTSFSYTHSKNTFDTHFAGGYLSRLAMDKLIDEGKWDPFAQGTEASRAALAPALLSGSEGVGHSSLDTLSARASGSIFKAPGGDAYLGFGADVTRQKYDNMPAPILQGPNALQPNYADFPVGGSPGSLPFNSSRDVKGAFGELLVPLAKWLEVTGAARWDSYSAVKNAANFDAEGNPKPAATQGNAMSATTYKLSARFQPVKQWMARASYGTGFRAPSMGNVTDPLQDGGVTNSRDCPVPAGDQLAAGCRSDAYEYKVLSGGNATTGSNGLRAERSKQWTIGTRFEPTANFTMGLDLWDVRIKDQLTTVPEATAFANFATYRQLFTIAKENGSGTPVLTYIKQPLNGAVTESRGLDWDLTLRNSLGSWGTLTTSWNGTYLLDSYFDLGFGKGKETSIGKFGSDSAVAFRVISRLNLALKTGKFNNALTWHYRPGYKDQSYSAGDATVYLRNADGSRGAATAFEGLDVPSYNLFDYQGSYQFSSAFGVTLGVKNLFDKTPPMSLKTVGGNMVGFDPRYADGVGRSVYLQAQYKF</sequence>
<reference evidence="15 16" key="1">
    <citation type="submission" date="2024-08" db="EMBL/GenBank/DDBJ databases">
        <authorList>
            <person name="Lu H."/>
        </authorList>
    </citation>
    <scope>NUCLEOTIDE SEQUENCE [LARGE SCALE GENOMIC DNA]</scope>
    <source>
        <strain evidence="15 16">BYS180W</strain>
    </source>
</reference>
<proteinExistence type="inferred from homology"/>
<keyword evidence="8 15" id="KW-0675">Receptor</keyword>
<keyword evidence="7 10" id="KW-0472">Membrane</keyword>
<evidence type="ECO:0000313" key="16">
    <source>
        <dbReference type="Proteomes" id="UP001606099"/>
    </source>
</evidence>
<evidence type="ECO:0000256" key="10">
    <source>
        <dbReference type="PROSITE-ProRule" id="PRU01360"/>
    </source>
</evidence>
<dbReference type="EMBL" id="JBIGHZ010000002">
    <property type="protein sequence ID" value="MFG6447599.1"/>
    <property type="molecule type" value="Genomic_DNA"/>
</dbReference>
<dbReference type="PROSITE" id="PS52016">
    <property type="entry name" value="TONB_DEPENDENT_REC_3"/>
    <property type="match status" value="1"/>
</dbReference>
<dbReference type="Proteomes" id="UP001606099">
    <property type="component" value="Unassembled WGS sequence"/>
</dbReference>
<dbReference type="InterPro" id="IPR036942">
    <property type="entry name" value="Beta-barrel_TonB_sf"/>
</dbReference>
<dbReference type="InterPro" id="IPR000531">
    <property type="entry name" value="Beta-barrel_TonB"/>
</dbReference>
<dbReference type="PROSITE" id="PS51257">
    <property type="entry name" value="PROKAR_LIPOPROTEIN"/>
    <property type="match status" value="1"/>
</dbReference>
<feature type="chain" id="PRO_5046795052" evidence="12">
    <location>
        <begin position="26"/>
        <end position="939"/>
    </location>
</feature>
<dbReference type="SUPFAM" id="SSF56935">
    <property type="entry name" value="Porins"/>
    <property type="match status" value="1"/>
</dbReference>
<evidence type="ECO:0000256" key="6">
    <source>
        <dbReference type="ARBA" id="ARBA00023077"/>
    </source>
</evidence>
<keyword evidence="9 10" id="KW-0998">Cell outer membrane</keyword>
<gene>
    <name evidence="15" type="ORF">ACG0Z6_05010</name>
</gene>
<keyword evidence="5 10" id="KW-0812">Transmembrane</keyword>
<evidence type="ECO:0000256" key="2">
    <source>
        <dbReference type="ARBA" id="ARBA00009810"/>
    </source>
</evidence>
<dbReference type="PANTHER" id="PTHR47234">
    <property type="match status" value="1"/>
</dbReference>
<feature type="signal peptide" evidence="12">
    <location>
        <begin position="1"/>
        <end position="25"/>
    </location>
</feature>
<feature type="domain" description="TonB-dependent receptor plug" evidence="14">
    <location>
        <begin position="49"/>
        <end position="156"/>
    </location>
</feature>
<evidence type="ECO:0000256" key="5">
    <source>
        <dbReference type="ARBA" id="ARBA00022692"/>
    </source>
</evidence>
<protein>
    <submittedName>
        <fullName evidence="15">TonB-dependent receptor domain-containing protein</fullName>
    </submittedName>
</protein>
<evidence type="ECO:0000256" key="8">
    <source>
        <dbReference type="ARBA" id="ARBA00023170"/>
    </source>
</evidence>
<dbReference type="Gene3D" id="2.170.130.10">
    <property type="entry name" value="TonB-dependent receptor, plug domain"/>
    <property type="match status" value="1"/>
</dbReference>
<evidence type="ECO:0000256" key="3">
    <source>
        <dbReference type="ARBA" id="ARBA00022448"/>
    </source>
</evidence>
<dbReference type="InterPro" id="IPR037066">
    <property type="entry name" value="Plug_dom_sf"/>
</dbReference>
<feature type="domain" description="TonB-dependent receptor-like beta-barrel" evidence="13">
    <location>
        <begin position="359"/>
        <end position="900"/>
    </location>
</feature>
<evidence type="ECO:0000259" key="13">
    <source>
        <dbReference type="Pfam" id="PF00593"/>
    </source>
</evidence>
<keyword evidence="4 10" id="KW-1134">Transmembrane beta strand</keyword>
<accession>A0ABW7FTF4</accession>
<name>A0ABW7FTF4_9BURK</name>
<organism evidence="15 16">
    <name type="scientific">Roseateles rivi</name>
    <dbReference type="NCBI Taxonomy" id="3299028"/>
    <lineage>
        <taxon>Bacteria</taxon>
        <taxon>Pseudomonadati</taxon>
        <taxon>Pseudomonadota</taxon>
        <taxon>Betaproteobacteria</taxon>
        <taxon>Burkholderiales</taxon>
        <taxon>Sphaerotilaceae</taxon>
        <taxon>Roseateles</taxon>
    </lineage>
</organism>
<dbReference type="InterPro" id="IPR039426">
    <property type="entry name" value="TonB-dep_rcpt-like"/>
</dbReference>
<evidence type="ECO:0000256" key="1">
    <source>
        <dbReference type="ARBA" id="ARBA00004571"/>
    </source>
</evidence>
<evidence type="ECO:0000256" key="4">
    <source>
        <dbReference type="ARBA" id="ARBA00022452"/>
    </source>
</evidence>
<dbReference type="RefSeq" id="WP_394459077.1">
    <property type="nucleotide sequence ID" value="NZ_JBIGHZ010000002.1"/>
</dbReference>
<evidence type="ECO:0000256" key="9">
    <source>
        <dbReference type="ARBA" id="ARBA00023237"/>
    </source>
</evidence>
<comment type="similarity">
    <text evidence="2 10 11">Belongs to the TonB-dependent receptor family.</text>
</comment>
<keyword evidence="6 11" id="KW-0798">TonB box</keyword>
<comment type="subcellular location">
    <subcellularLocation>
        <location evidence="1 10">Cell outer membrane</location>
        <topology evidence="1 10">Multi-pass membrane protein</topology>
    </subcellularLocation>
</comment>
<dbReference type="InterPro" id="IPR012910">
    <property type="entry name" value="Plug_dom"/>
</dbReference>
<keyword evidence="16" id="KW-1185">Reference proteome</keyword>
<dbReference type="Pfam" id="PF07715">
    <property type="entry name" value="Plug"/>
    <property type="match status" value="1"/>
</dbReference>
<evidence type="ECO:0000256" key="12">
    <source>
        <dbReference type="SAM" id="SignalP"/>
    </source>
</evidence>
<keyword evidence="3 10" id="KW-0813">Transport</keyword>
<evidence type="ECO:0000256" key="11">
    <source>
        <dbReference type="RuleBase" id="RU003357"/>
    </source>
</evidence>
<keyword evidence="12" id="KW-0732">Signal</keyword>
<evidence type="ECO:0000256" key="7">
    <source>
        <dbReference type="ARBA" id="ARBA00023136"/>
    </source>
</evidence>